<organism evidence="1">
    <name type="scientific">marine sediment metagenome</name>
    <dbReference type="NCBI Taxonomy" id="412755"/>
    <lineage>
        <taxon>unclassified sequences</taxon>
        <taxon>metagenomes</taxon>
        <taxon>ecological metagenomes</taxon>
    </lineage>
</organism>
<dbReference type="AlphaFoldDB" id="X1B1W4"/>
<proteinExistence type="predicted"/>
<gene>
    <name evidence="1" type="ORF">S01H4_25617</name>
</gene>
<dbReference type="EMBL" id="BART01012212">
    <property type="protein sequence ID" value="GAG78263.1"/>
    <property type="molecule type" value="Genomic_DNA"/>
</dbReference>
<comment type="caution">
    <text evidence="1">The sequence shown here is derived from an EMBL/GenBank/DDBJ whole genome shotgun (WGS) entry which is preliminary data.</text>
</comment>
<protein>
    <recommendedName>
        <fullName evidence="2">HD domain-containing protein</fullName>
    </recommendedName>
</protein>
<reference evidence="1" key="1">
    <citation type="journal article" date="2014" name="Front. Microbiol.">
        <title>High frequency of phylogenetically diverse reductive dehalogenase-homologous genes in deep subseafloor sedimentary metagenomes.</title>
        <authorList>
            <person name="Kawai M."/>
            <person name="Futagami T."/>
            <person name="Toyoda A."/>
            <person name="Takaki Y."/>
            <person name="Nishi S."/>
            <person name="Hori S."/>
            <person name="Arai W."/>
            <person name="Tsubouchi T."/>
            <person name="Morono Y."/>
            <person name="Uchiyama I."/>
            <person name="Ito T."/>
            <person name="Fujiyama A."/>
            <person name="Inagaki F."/>
            <person name="Takami H."/>
        </authorList>
    </citation>
    <scope>NUCLEOTIDE SEQUENCE</scope>
    <source>
        <strain evidence="1">Expedition CK06-06</strain>
    </source>
</reference>
<feature type="non-terminal residue" evidence="1">
    <location>
        <position position="278"/>
    </location>
</feature>
<sequence length="278" mass="32812">MTPKIGLWEIDSNGKITQKVNPESIREAMEKKIRDDYFNYEVKGEKINIKRLRKISEAKDEQKEEKLNDVIENICEGTALNADGFINDSVQTLLLNPPHNKGETQICDVLMREIYGITNLFYVDRLKVMANEFFSINPEDYSFVKKWFKDLWSNEKILKVEAKYPDIGGEYEDLLKKLSPTYRDHFTHQFQVFLLGALIMDKVFEIYTPDKDKNEKDNWSRSWLLTATIHDFAYPLQSYDQWSNVFLSQILRFDEPLSSIELKRCYVENTLLSRIEHI</sequence>
<evidence type="ECO:0000313" key="1">
    <source>
        <dbReference type="EMBL" id="GAG78263.1"/>
    </source>
</evidence>
<evidence type="ECO:0008006" key="2">
    <source>
        <dbReference type="Google" id="ProtNLM"/>
    </source>
</evidence>
<name>X1B1W4_9ZZZZ</name>
<accession>X1B1W4</accession>